<proteinExistence type="inferred from homology"/>
<evidence type="ECO:0000256" key="16">
    <source>
        <dbReference type="ARBA" id="ARBA00051245"/>
    </source>
</evidence>
<reference evidence="21 22" key="1">
    <citation type="submission" date="2019-09" db="EMBL/GenBank/DDBJ databases">
        <title>Phylogenetic characterization of a novel taxon of the genus Bifidobacterium: Bifidobacterium choloepi sp. nov.</title>
        <authorList>
            <person name="Modesto M."/>
            <person name="Satti M."/>
        </authorList>
    </citation>
    <scope>NUCLEOTIDE SEQUENCE [LARGE SCALE GENOMIC DNA]</scope>
    <source>
        <strain evidence="21 22">BRDM6</strain>
    </source>
</reference>
<dbReference type="InterPro" id="IPR032807">
    <property type="entry name" value="GNVR"/>
</dbReference>
<dbReference type="InterPro" id="IPR050445">
    <property type="entry name" value="Bact_polysacc_biosynth/exp"/>
</dbReference>
<evidence type="ECO:0000256" key="10">
    <source>
        <dbReference type="ARBA" id="ARBA00022741"/>
    </source>
</evidence>
<keyword evidence="6" id="KW-1003">Cell membrane</keyword>
<dbReference type="GO" id="GO:0005886">
    <property type="term" value="C:plasma membrane"/>
    <property type="evidence" value="ECO:0007669"/>
    <property type="project" value="UniProtKB-SubCell"/>
</dbReference>
<dbReference type="GO" id="GO:0004715">
    <property type="term" value="F:non-membrane spanning protein tyrosine kinase activity"/>
    <property type="evidence" value="ECO:0007669"/>
    <property type="project" value="UniProtKB-EC"/>
</dbReference>
<dbReference type="InterPro" id="IPR027417">
    <property type="entry name" value="P-loop_NTPase"/>
</dbReference>
<feature type="domain" description="Tyrosine-protein kinase G-rich" evidence="20">
    <location>
        <begin position="173"/>
        <end position="218"/>
    </location>
</feature>
<evidence type="ECO:0000259" key="19">
    <source>
        <dbReference type="Pfam" id="PF13614"/>
    </source>
</evidence>
<keyword evidence="12" id="KW-0067">ATP-binding</keyword>
<evidence type="ECO:0000256" key="7">
    <source>
        <dbReference type="ARBA" id="ARBA00022519"/>
    </source>
</evidence>
<comment type="caution">
    <text evidence="21">The sequence shown here is derived from an EMBL/GenBank/DDBJ whole genome shotgun (WGS) entry which is preliminary data.</text>
</comment>
<evidence type="ECO:0000256" key="11">
    <source>
        <dbReference type="ARBA" id="ARBA00022777"/>
    </source>
</evidence>
<dbReference type="GO" id="GO:0005524">
    <property type="term" value="F:ATP binding"/>
    <property type="evidence" value="ECO:0007669"/>
    <property type="project" value="UniProtKB-KW"/>
</dbReference>
<feature type="domain" description="AAA" evidence="19">
    <location>
        <begin position="286"/>
        <end position="418"/>
    </location>
</feature>
<sequence>MTGTNGVYGVTDQALTLADILTMIRKHVTTLMVTLVVVVLAAVAFLAVSPKQYQATAELFASFSEMDTEDNEEQSTSIGTLSTGSSYISSQVKSYPRLATTKVVLEPVIEELDLDMTAAQLAKHLTVENPSNTTFITITAEAEDPQWTYDVANAVATSLQNTVEMDLYGDNRRSPVDIAVVQSADLPTSPSSPKSKMIMLFAVVLGLIAGVVAALLKDLFSRSVQDEQELQELTQAPILGRIPQDELLEHRRPVVVSEPSSAIAEDIRRICSNLEFSIPVSGTNSRLIVVSSTNTGEGKTTTAINIATALAEHGAHVLLIDADLRHPSVATALGMDAAAFGTGLSHVLSGRAALSDVIMPYWRNNLHVLTAGPTPPNVASLMKSDAMDEIMTQAVQHYDFVVMDTAPLVIVNEAALLARRGDGLVLVSRRNVTLKRDLKTIVAEMETLGIRMLGTIINSDKRSRDTHYGNHAYYYRTTPQTDRVD</sequence>
<keyword evidence="8" id="KW-0808">Transferase</keyword>
<dbReference type="Pfam" id="PF02706">
    <property type="entry name" value="Wzz"/>
    <property type="match status" value="1"/>
</dbReference>
<evidence type="ECO:0000259" key="20">
    <source>
        <dbReference type="Pfam" id="PF13807"/>
    </source>
</evidence>
<dbReference type="Proteomes" id="UP000469292">
    <property type="component" value="Unassembled WGS sequence"/>
</dbReference>
<evidence type="ECO:0000256" key="12">
    <source>
        <dbReference type="ARBA" id="ARBA00022840"/>
    </source>
</evidence>
<dbReference type="PANTHER" id="PTHR32309">
    <property type="entry name" value="TYROSINE-PROTEIN KINASE"/>
    <property type="match status" value="1"/>
</dbReference>
<dbReference type="NCBIfam" id="TIGR01007">
    <property type="entry name" value="eps_fam"/>
    <property type="match status" value="1"/>
</dbReference>
<evidence type="ECO:0000313" key="21">
    <source>
        <dbReference type="EMBL" id="NEG70366.1"/>
    </source>
</evidence>
<dbReference type="PANTHER" id="PTHR32309:SF13">
    <property type="entry name" value="FERRIC ENTEROBACTIN TRANSPORT PROTEIN FEPE"/>
    <property type="match status" value="1"/>
</dbReference>
<dbReference type="EMBL" id="VYSG01000003">
    <property type="protein sequence ID" value="NEG70366.1"/>
    <property type="molecule type" value="Genomic_DNA"/>
</dbReference>
<keyword evidence="9 17" id="KW-0812">Transmembrane</keyword>
<dbReference type="InterPro" id="IPR003856">
    <property type="entry name" value="LPS_length_determ_N"/>
</dbReference>
<comment type="similarity">
    <text evidence="4">Belongs to the etk/wzc family.</text>
</comment>
<keyword evidence="10" id="KW-0547">Nucleotide-binding</keyword>
<keyword evidence="7" id="KW-0997">Cell inner membrane</keyword>
<keyword evidence="13 17" id="KW-1133">Transmembrane helix</keyword>
<organism evidence="21 22">
    <name type="scientific">Bifidobacterium choloepi</name>
    <dbReference type="NCBI Taxonomy" id="2614131"/>
    <lineage>
        <taxon>Bacteria</taxon>
        <taxon>Bacillati</taxon>
        <taxon>Actinomycetota</taxon>
        <taxon>Actinomycetes</taxon>
        <taxon>Bifidobacteriales</taxon>
        <taxon>Bifidobacteriaceae</taxon>
        <taxon>Bifidobacterium</taxon>
    </lineage>
</organism>
<evidence type="ECO:0000256" key="15">
    <source>
        <dbReference type="ARBA" id="ARBA00023137"/>
    </source>
</evidence>
<evidence type="ECO:0000256" key="14">
    <source>
        <dbReference type="ARBA" id="ARBA00023136"/>
    </source>
</evidence>
<feature type="transmembrane region" description="Helical" evidence="17">
    <location>
        <begin position="197"/>
        <end position="216"/>
    </location>
</feature>
<dbReference type="InterPro" id="IPR005702">
    <property type="entry name" value="Wzc-like_C"/>
</dbReference>
<evidence type="ECO:0000256" key="1">
    <source>
        <dbReference type="ARBA" id="ARBA00004429"/>
    </source>
</evidence>
<evidence type="ECO:0000256" key="17">
    <source>
        <dbReference type="SAM" id="Phobius"/>
    </source>
</evidence>
<dbReference type="SUPFAM" id="SSF52540">
    <property type="entry name" value="P-loop containing nucleoside triphosphate hydrolases"/>
    <property type="match status" value="1"/>
</dbReference>
<gene>
    <name evidence="21" type="ORF">F6S87_07125</name>
</gene>
<accession>A0A6I5N1L2</accession>
<keyword evidence="14 17" id="KW-0472">Membrane</keyword>
<dbReference type="Gene3D" id="3.40.50.300">
    <property type="entry name" value="P-loop containing nucleotide triphosphate hydrolases"/>
    <property type="match status" value="1"/>
</dbReference>
<keyword evidence="21" id="KW-0436">Ligase</keyword>
<dbReference type="Pfam" id="PF13614">
    <property type="entry name" value="AAA_31"/>
    <property type="match status" value="1"/>
</dbReference>
<comment type="catalytic activity">
    <reaction evidence="16">
        <text>L-tyrosyl-[protein] + ATP = O-phospho-L-tyrosyl-[protein] + ADP + H(+)</text>
        <dbReference type="Rhea" id="RHEA:10596"/>
        <dbReference type="Rhea" id="RHEA-COMP:10136"/>
        <dbReference type="Rhea" id="RHEA-COMP:20101"/>
        <dbReference type="ChEBI" id="CHEBI:15378"/>
        <dbReference type="ChEBI" id="CHEBI:30616"/>
        <dbReference type="ChEBI" id="CHEBI:46858"/>
        <dbReference type="ChEBI" id="CHEBI:61978"/>
        <dbReference type="ChEBI" id="CHEBI:456216"/>
        <dbReference type="EC" id="2.7.10.2"/>
    </reaction>
</comment>
<evidence type="ECO:0000256" key="8">
    <source>
        <dbReference type="ARBA" id="ARBA00022679"/>
    </source>
</evidence>
<evidence type="ECO:0000259" key="18">
    <source>
        <dbReference type="Pfam" id="PF02706"/>
    </source>
</evidence>
<evidence type="ECO:0000256" key="13">
    <source>
        <dbReference type="ARBA" id="ARBA00022989"/>
    </source>
</evidence>
<name>A0A6I5N1L2_9BIFI</name>
<feature type="domain" description="Polysaccharide chain length determinant N-terminal" evidence="18">
    <location>
        <begin position="15"/>
        <end position="112"/>
    </location>
</feature>
<dbReference type="CDD" id="cd05387">
    <property type="entry name" value="BY-kinase"/>
    <property type="match status" value="1"/>
</dbReference>
<dbReference type="GO" id="GO:0016874">
    <property type="term" value="F:ligase activity"/>
    <property type="evidence" value="ECO:0007669"/>
    <property type="project" value="UniProtKB-KW"/>
</dbReference>
<dbReference type="AlphaFoldDB" id="A0A6I5N1L2"/>
<evidence type="ECO:0000256" key="5">
    <source>
        <dbReference type="ARBA" id="ARBA00011903"/>
    </source>
</evidence>
<evidence type="ECO:0000313" key="22">
    <source>
        <dbReference type="Proteomes" id="UP000469292"/>
    </source>
</evidence>
<protein>
    <recommendedName>
        <fullName evidence="5">non-specific protein-tyrosine kinase</fullName>
        <ecNumber evidence="5">2.7.10.2</ecNumber>
    </recommendedName>
</protein>
<comment type="subcellular location">
    <subcellularLocation>
        <location evidence="1">Cell inner membrane</location>
        <topology evidence="1">Multi-pass membrane protein</topology>
    </subcellularLocation>
</comment>
<dbReference type="Pfam" id="PF13807">
    <property type="entry name" value="GNVR"/>
    <property type="match status" value="1"/>
</dbReference>
<dbReference type="EC" id="2.7.10.2" evidence="5"/>
<evidence type="ECO:0000256" key="2">
    <source>
        <dbReference type="ARBA" id="ARBA00006683"/>
    </source>
</evidence>
<evidence type="ECO:0000256" key="9">
    <source>
        <dbReference type="ARBA" id="ARBA00022692"/>
    </source>
</evidence>
<comment type="similarity">
    <text evidence="3">Belongs to the CpsD/CapB family.</text>
</comment>
<keyword evidence="11" id="KW-0418">Kinase</keyword>
<comment type="similarity">
    <text evidence="2">Belongs to the CpsC/CapA family.</text>
</comment>
<keyword evidence="15" id="KW-0829">Tyrosine-protein kinase</keyword>
<dbReference type="RefSeq" id="WP_163227961.1">
    <property type="nucleotide sequence ID" value="NZ_VYSG01000003.1"/>
</dbReference>
<evidence type="ECO:0000256" key="6">
    <source>
        <dbReference type="ARBA" id="ARBA00022475"/>
    </source>
</evidence>
<evidence type="ECO:0000256" key="3">
    <source>
        <dbReference type="ARBA" id="ARBA00007316"/>
    </source>
</evidence>
<dbReference type="InterPro" id="IPR025669">
    <property type="entry name" value="AAA_dom"/>
</dbReference>
<keyword evidence="22" id="KW-1185">Reference proteome</keyword>
<evidence type="ECO:0000256" key="4">
    <source>
        <dbReference type="ARBA" id="ARBA00008883"/>
    </source>
</evidence>
<feature type="transmembrane region" description="Helical" evidence="17">
    <location>
        <begin position="28"/>
        <end position="48"/>
    </location>
</feature>